<dbReference type="GO" id="GO:0009231">
    <property type="term" value="P:riboflavin biosynthetic process"/>
    <property type="evidence" value="ECO:0007669"/>
    <property type="project" value="UniProtKB-UniRule"/>
</dbReference>
<reference evidence="10" key="2">
    <citation type="submission" date="2015-01" db="EMBL/GenBank/DDBJ databases">
        <title>Complete genome sequence of Methylobacterium aquaticum strain 22A.</title>
        <authorList>
            <person name="Tani A."/>
            <person name="Ogura Y."/>
            <person name="Hayashi T."/>
        </authorList>
    </citation>
    <scope>NUCLEOTIDE SEQUENCE [LARGE SCALE GENOMIC DNA]</scope>
    <source>
        <strain evidence="10">MA-22A</strain>
        <plasmid evidence="10">Plasmid pMaq22A_1p DNA</plasmid>
    </source>
</reference>
<dbReference type="PATRIC" id="fig|270351.10.peg.5980"/>
<dbReference type="UniPathway" id="UPA00275">
    <property type="reaction ID" value="UER00404"/>
</dbReference>
<evidence type="ECO:0000256" key="6">
    <source>
        <dbReference type="ARBA" id="ARBA00048785"/>
    </source>
</evidence>
<protein>
    <recommendedName>
        <fullName evidence="3 7">6,7-dimethyl-8-ribityllumazine synthase</fullName>
        <shortName evidence="7">DMRL synthase</shortName>
        <shortName evidence="7">LS</shortName>
        <shortName evidence="7">Lumazine synthase</shortName>
        <ecNumber evidence="3 7">2.5.1.78</ecNumber>
    </recommendedName>
</protein>
<comment type="similarity">
    <text evidence="2 7">Belongs to the DMRL synthase family.</text>
</comment>
<evidence type="ECO:0000256" key="1">
    <source>
        <dbReference type="ARBA" id="ARBA00004917"/>
    </source>
</evidence>
<organism evidence="9 10">
    <name type="scientific">Methylobacterium aquaticum</name>
    <dbReference type="NCBI Taxonomy" id="270351"/>
    <lineage>
        <taxon>Bacteria</taxon>
        <taxon>Pseudomonadati</taxon>
        <taxon>Pseudomonadota</taxon>
        <taxon>Alphaproteobacteria</taxon>
        <taxon>Hyphomicrobiales</taxon>
        <taxon>Methylobacteriaceae</taxon>
        <taxon>Methylobacterium</taxon>
    </lineage>
</organism>
<dbReference type="Gene3D" id="3.40.50.960">
    <property type="entry name" value="Lumazine/riboflavin synthase"/>
    <property type="match status" value="1"/>
</dbReference>
<feature type="binding site" evidence="7">
    <location>
        <position position="134"/>
    </location>
    <ligand>
        <name>(2S)-2-hydroxy-3-oxobutyl phosphate</name>
        <dbReference type="ChEBI" id="CHEBI:58830"/>
    </ligand>
</feature>
<keyword evidence="4 7" id="KW-0686">Riboflavin biosynthesis</keyword>
<evidence type="ECO:0000313" key="9">
    <source>
        <dbReference type="EMBL" id="BAQ48958.1"/>
    </source>
</evidence>
<name>A0A0C6FKF7_9HYPH</name>
<evidence type="ECO:0000256" key="3">
    <source>
        <dbReference type="ARBA" id="ARBA00012664"/>
    </source>
</evidence>
<dbReference type="InterPro" id="IPR034964">
    <property type="entry name" value="LS"/>
</dbReference>
<reference evidence="9 10" key="1">
    <citation type="journal article" date="2015" name="Genome Announc.">
        <title>Complete Genome Sequence of Methylobacterium aquaticum Strain 22A, Isolated from Racomitrium japonicum Moss.</title>
        <authorList>
            <person name="Tani A."/>
            <person name="Ogura Y."/>
            <person name="Hayashi T."/>
            <person name="Kimbara K."/>
        </authorList>
    </citation>
    <scope>NUCLEOTIDE SEQUENCE [LARGE SCALE GENOMIC DNA]</scope>
    <source>
        <strain evidence="9 10">MA-22A</strain>
        <plasmid evidence="10">Plasmid pMaq22A_1p DNA</plasmid>
    </source>
</reference>
<dbReference type="HAMAP" id="MF_00178">
    <property type="entry name" value="Lumazine_synth"/>
    <property type="match status" value="1"/>
</dbReference>
<comment type="function">
    <text evidence="7">Catalyzes the formation of 6,7-dimethyl-8-ribityllumazine by condensation of 5-amino-6-(D-ribitylamino)uracil with 3,4-dihydroxy-2-butanone 4-phosphate. This is the penultimate step in the biosynthesis of riboflavin.</text>
</comment>
<evidence type="ECO:0000256" key="7">
    <source>
        <dbReference type="HAMAP-Rule" id="MF_00178"/>
    </source>
</evidence>
<dbReference type="GO" id="GO:0009349">
    <property type="term" value="C:riboflavin synthase complex"/>
    <property type="evidence" value="ECO:0007669"/>
    <property type="project" value="UniProtKB-UniRule"/>
</dbReference>
<accession>A0A0C6FKF7</accession>
<evidence type="ECO:0000313" key="10">
    <source>
        <dbReference type="Proteomes" id="UP000061432"/>
    </source>
</evidence>
<proteinExistence type="inferred from homology"/>
<dbReference type="OrthoDB" id="9809709at2"/>
<dbReference type="PANTHER" id="PTHR21058:SF0">
    <property type="entry name" value="6,7-DIMETHYL-8-RIBITYLLUMAZINE SYNTHASE"/>
    <property type="match status" value="1"/>
</dbReference>
<evidence type="ECO:0000256" key="5">
    <source>
        <dbReference type="ARBA" id="ARBA00022679"/>
    </source>
</evidence>
<feature type="region of interest" description="Disordered" evidence="8">
    <location>
        <begin position="161"/>
        <end position="180"/>
    </location>
</feature>
<dbReference type="NCBIfam" id="TIGR00114">
    <property type="entry name" value="lumazine-synth"/>
    <property type="match status" value="1"/>
</dbReference>
<comment type="pathway">
    <text evidence="1 7">Cofactor biosynthesis; riboflavin biosynthesis; riboflavin from 2-hydroxy-3-oxobutyl phosphate and 5-amino-6-(D-ribitylamino)uracil: step 1/2.</text>
</comment>
<dbReference type="GO" id="GO:0005829">
    <property type="term" value="C:cytosol"/>
    <property type="evidence" value="ECO:0007669"/>
    <property type="project" value="TreeGrafter"/>
</dbReference>
<feature type="binding site" evidence="7">
    <location>
        <position position="27"/>
    </location>
    <ligand>
        <name>5-amino-6-(D-ribitylamino)uracil</name>
        <dbReference type="ChEBI" id="CHEBI:15934"/>
    </ligand>
</feature>
<evidence type="ECO:0000256" key="2">
    <source>
        <dbReference type="ARBA" id="ARBA00007424"/>
    </source>
</evidence>
<dbReference type="GO" id="GO:0000906">
    <property type="term" value="F:6,7-dimethyl-8-ribityllumazine synthase activity"/>
    <property type="evidence" value="ECO:0007669"/>
    <property type="project" value="UniProtKB-UniRule"/>
</dbReference>
<keyword evidence="9" id="KW-0614">Plasmid</keyword>
<feature type="binding site" evidence="7">
    <location>
        <position position="120"/>
    </location>
    <ligand>
        <name>5-amino-6-(D-ribitylamino)uracil</name>
        <dbReference type="ChEBI" id="CHEBI:15934"/>
    </ligand>
</feature>
<gene>
    <name evidence="7 9" type="primary">ribH</name>
    <name evidence="9" type="ORF">Maq22A_1p33320</name>
</gene>
<feature type="binding site" evidence="7">
    <location>
        <begin position="87"/>
        <end position="89"/>
    </location>
    <ligand>
        <name>5-amino-6-(D-ribitylamino)uracil</name>
        <dbReference type="ChEBI" id="CHEBI:15934"/>
    </ligand>
</feature>
<dbReference type="KEGG" id="maqu:Maq22A_1p33320"/>
<feature type="binding site" evidence="7">
    <location>
        <begin position="92"/>
        <end position="93"/>
    </location>
    <ligand>
        <name>(2S)-2-hydroxy-3-oxobutyl phosphate</name>
        <dbReference type="ChEBI" id="CHEBI:58830"/>
    </ligand>
</feature>
<dbReference type="SUPFAM" id="SSF52121">
    <property type="entry name" value="Lumazine synthase"/>
    <property type="match status" value="1"/>
</dbReference>
<dbReference type="InterPro" id="IPR036467">
    <property type="entry name" value="LS/RS_sf"/>
</dbReference>
<feature type="binding site" evidence="7">
    <location>
        <begin position="58"/>
        <end position="60"/>
    </location>
    <ligand>
        <name>5-amino-6-(D-ribitylamino)uracil</name>
        <dbReference type="ChEBI" id="CHEBI:15934"/>
    </ligand>
</feature>
<comment type="catalytic activity">
    <reaction evidence="6 7">
        <text>(2S)-2-hydroxy-3-oxobutyl phosphate + 5-amino-6-(D-ribitylamino)uracil = 6,7-dimethyl-8-(1-D-ribityl)lumazine + phosphate + 2 H2O + H(+)</text>
        <dbReference type="Rhea" id="RHEA:26152"/>
        <dbReference type="ChEBI" id="CHEBI:15377"/>
        <dbReference type="ChEBI" id="CHEBI:15378"/>
        <dbReference type="ChEBI" id="CHEBI:15934"/>
        <dbReference type="ChEBI" id="CHEBI:43474"/>
        <dbReference type="ChEBI" id="CHEBI:58201"/>
        <dbReference type="ChEBI" id="CHEBI:58830"/>
        <dbReference type="EC" id="2.5.1.78"/>
    </reaction>
</comment>
<evidence type="ECO:0000256" key="4">
    <source>
        <dbReference type="ARBA" id="ARBA00022619"/>
    </source>
</evidence>
<dbReference type="InterPro" id="IPR002180">
    <property type="entry name" value="LS/RS"/>
</dbReference>
<keyword evidence="5 7" id="KW-0808">Transferase</keyword>
<feature type="active site" description="Proton donor" evidence="7">
    <location>
        <position position="95"/>
    </location>
</feature>
<dbReference type="Proteomes" id="UP000061432">
    <property type="component" value="Plasmid pMaq22A_1p"/>
</dbReference>
<dbReference type="AlphaFoldDB" id="A0A0C6FKF7"/>
<dbReference type="PANTHER" id="PTHR21058">
    <property type="entry name" value="6,7-DIMETHYL-8-RIBITYLLUMAZINE SYNTHASE DMRL SYNTHASE LUMAZINE SYNTHASE"/>
    <property type="match status" value="1"/>
</dbReference>
<dbReference type="RefSeq" id="WP_060850869.1">
    <property type="nucleotide sequence ID" value="NZ_AP014705.1"/>
</dbReference>
<geneLocation type="plasmid" evidence="10">
    <name>pMaq22A_1p DNA</name>
</geneLocation>
<dbReference type="EMBL" id="AP014705">
    <property type="protein sequence ID" value="BAQ48958.1"/>
    <property type="molecule type" value="Genomic_DNA"/>
</dbReference>
<dbReference type="Pfam" id="PF00885">
    <property type="entry name" value="DMRL_synthase"/>
    <property type="match status" value="1"/>
</dbReference>
<sequence length="180" mass="18822">MVTPRRDSGAVRPQLTGARVLVVEARYYEDIADELLAGATAAIEAAGAESVVVTVPGALEIPQAVAILLEAAARAHKPYDAVVALGCVIRGETGHYDIVAGESARALMDLSVVLRMPLGNGILTVETEAQAQARARVAEMNKGGGAAEAALAVLALRRAEEAGRQDRTIGFTPRRNPETE</sequence>
<dbReference type="EC" id="2.5.1.78" evidence="3 7"/>
<evidence type="ECO:0000256" key="8">
    <source>
        <dbReference type="SAM" id="MobiDB-lite"/>
    </source>
</evidence>